<evidence type="ECO:0000313" key="1">
    <source>
        <dbReference type="EMBL" id="BBO66893.1"/>
    </source>
</evidence>
<dbReference type="KEGG" id="dalk:DSCA_08230"/>
<reference evidence="1 2" key="1">
    <citation type="submission" date="2019-11" db="EMBL/GenBank/DDBJ databases">
        <title>Comparative genomics of hydrocarbon-degrading Desulfosarcina strains.</title>
        <authorList>
            <person name="Watanabe M."/>
            <person name="Kojima H."/>
            <person name="Fukui M."/>
        </authorList>
    </citation>
    <scope>NUCLEOTIDE SEQUENCE [LARGE SCALE GENOMIC DNA]</scope>
    <source>
        <strain evidence="1 2">PL12</strain>
    </source>
</reference>
<dbReference type="Proteomes" id="UP000427906">
    <property type="component" value="Chromosome"/>
</dbReference>
<gene>
    <name evidence="1" type="ORF">DSCA_08230</name>
</gene>
<dbReference type="RefSeq" id="WP_155315213.1">
    <property type="nucleotide sequence ID" value="NZ_AP021874.1"/>
</dbReference>
<sequence length="128" mass="14314">METTDNTTGINESLRSIAKSIQQISSNLDRIATGMEMPAREAPSTVIKARRSPARKKVLVVDGVVKQIKRIPSTRIIYDILLKSARGMDTSALMKATGYDQRKVHNVTFRLKNQGKIKNVQRGIYKTV</sequence>
<organism evidence="1 2">
    <name type="scientific">Desulfosarcina alkanivorans</name>
    <dbReference type="NCBI Taxonomy" id="571177"/>
    <lineage>
        <taxon>Bacteria</taxon>
        <taxon>Pseudomonadati</taxon>
        <taxon>Thermodesulfobacteriota</taxon>
        <taxon>Desulfobacteria</taxon>
        <taxon>Desulfobacterales</taxon>
        <taxon>Desulfosarcinaceae</taxon>
        <taxon>Desulfosarcina</taxon>
    </lineage>
</organism>
<keyword evidence="2" id="KW-1185">Reference proteome</keyword>
<accession>A0A5K7YE22</accession>
<name>A0A5K7YE22_9BACT</name>
<dbReference type="OrthoDB" id="5421084at2"/>
<protein>
    <submittedName>
        <fullName evidence="1">Uncharacterized protein</fullName>
    </submittedName>
</protein>
<proteinExistence type="predicted"/>
<dbReference type="EMBL" id="AP021874">
    <property type="protein sequence ID" value="BBO66893.1"/>
    <property type="molecule type" value="Genomic_DNA"/>
</dbReference>
<evidence type="ECO:0000313" key="2">
    <source>
        <dbReference type="Proteomes" id="UP000427906"/>
    </source>
</evidence>
<dbReference type="AlphaFoldDB" id="A0A5K7YE22"/>